<name>A0A1D1VJA4_RAMVA</name>
<evidence type="ECO:0008006" key="4">
    <source>
        <dbReference type="Google" id="ProtNLM"/>
    </source>
</evidence>
<proteinExistence type="predicted"/>
<evidence type="ECO:0000313" key="2">
    <source>
        <dbReference type="EMBL" id="GAV01702.1"/>
    </source>
</evidence>
<feature type="signal peptide" evidence="1">
    <location>
        <begin position="1"/>
        <end position="27"/>
    </location>
</feature>
<dbReference type="EMBL" id="BDGG01000007">
    <property type="protein sequence ID" value="GAV01702.1"/>
    <property type="molecule type" value="Genomic_DNA"/>
</dbReference>
<organism evidence="2 3">
    <name type="scientific">Ramazzottius varieornatus</name>
    <name type="common">Water bear</name>
    <name type="synonym">Tardigrade</name>
    <dbReference type="NCBI Taxonomy" id="947166"/>
    <lineage>
        <taxon>Eukaryota</taxon>
        <taxon>Metazoa</taxon>
        <taxon>Ecdysozoa</taxon>
        <taxon>Tardigrada</taxon>
        <taxon>Eutardigrada</taxon>
        <taxon>Parachela</taxon>
        <taxon>Hypsibioidea</taxon>
        <taxon>Ramazzottiidae</taxon>
        <taxon>Ramazzottius</taxon>
    </lineage>
</organism>
<dbReference type="AlphaFoldDB" id="A0A1D1VJA4"/>
<keyword evidence="1" id="KW-0732">Signal</keyword>
<keyword evidence="3" id="KW-1185">Reference proteome</keyword>
<comment type="caution">
    <text evidence="2">The sequence shown here is derived from an EMBL/GenBank/DDBJ whole genome shotgun (WGS) entry which is preliminary data.</text>
</comment>
<gene>
    <name evidence="2" type="primary">RvY_12371</name>
    <name evidence="2" type="synonym">RvY_12371.1</name>
    <name evidence="2" type="ORF">RvY_12371-1</name>
</gene>
<feature type="chain" id="PRO_5008898493" description="Secreted protein" evidence="1">
    <location>
        <begin position="28"/>
        <end position="125"/>
    </location>
</feature>
<accession>A0A1D1VJA4</accession>
<protein>
    <recommendedName>
        <fullName evidence="4">Secreted protein</fullName>
    </recommendedName>
</protein>
<sequence>MIDVSPIPLSVVLLCLCLTSRRYVIRACDIANAINRSLLWIADCVGSFSGIGSERRNLQQFRCSPSWTIAGYRPGTVGYAEVPDEGVMLTKRPRTGKGLCKGDHSTEYDRRGIVYQRNHKTTNYE</sequence>
<dbReference type="Proteomes" id="UP000186922">
    <property type="component" value="Unassembled WGS sequence"/>
</dbReference>
<evidence type="ECO:0000313" key="3">
    <source>
        <dbReference type="Proteomes" id="UP000186922"/>
    </source>
</evidence>
<reference evidence="2 3" key="1">
    <citation type="journal article" date="2016" name="Nat. Commun.">
        <title>Extremotolerant tardigrade genome and improved radiotolerance of human cultured cells by tardigrade-unique protein.</title>
        <authorList>
            <person name="Hashimoto T."/>
            <person name="Horikawa D.D."/>
            <person name="Saito Y."/>
            <person name="Kuwahara H."/>
            <person name="Kozuka-Hata H."/>
            <person name="Shin-I T."/>
            <person name="Minakuchi Y."/>
            <person name="Ohishi K."/>
            <person name="Motoyama A."/>
            <person name="Aizu T."/>
            <person name="Enomoto A."/>
            <person name="Kondo K."/>
            <person name="Tanaka S."/>
            <person name="Hara Y."/>
            <person name="Koshikawa S."/>
            <person name="Sagara H."/>
            <person name="Miura T."/>
            <person name="Yokobori S."/>
            <person name="Miyagawa K."/>
            <person name="Suzuki Y."/>
            <person name="Kubo T."/>
            <person name="Oyama M."/>
            <person name="Kohara Y."/>
            <person name="Fujiyama A."/>
            <person name="Arakawa K."/>
            <person name="Katayama T."/>
            <person name="Toyoda A."/>
            <person name="Kunieda T."/>
        </authorList>
    </citation>
    <scope>NUCLEOTIDE SEQUENCE [LARGE SCALE GENOMIC DNA]</scope>
    <source>
        <strain evidence="2 3">YOKOZUNA-1</strain>
    </source>
</reference>
<evidence type="ECO:0000256" key="1">
    <source>
        <dbReference type="SAM" id="SignalP"/>
    </source>
</evidence>